<evidence type="ECO:0000256" key="3">
    <source>
        <dbReference type="ARBA" id="ARBA00022763"/>
    </source>
</evidence>
<keyword evidence="4 6" id="KW-0378">Hydrolase</keyword>
<evidence type="ECO:0000313" key="7">
    <source>
        <dbReference type="EMBL" id="MFM0241371.1"/>
    </source>
</evidence>
<dbReference type="Gene3D" id="3.40.960.10">
    <property type="entry name" value="VSR Endonuclease"/>
    <property type="match status" value="1"/>
</dbReference>
<proteinExistence type="inferred from homology"/>
<reference evidence="7 8" key="1">
    <citation type="journal article" date="2024" name="Chem. Sci.">
        <title>Discovery of megapolipeptins by genome mining of a Burkholderiales bacteria collection.</title>
        <authorList>
            <person name="Paulo B.S."/>
            <person name="Recchia M.J.J."/>
            <person name="Lee S."/>
            <person name="Fergusson C.H."/>
            <person name="Romanowski S.B."/>
            <person name="Hernandez A."/>
            <person name="Krull N."/>
            <person name="Liu D.Y."/>
            <person name="Cavanagh H."/>
            <person name="Bos A."/>
            <person name="Gray C.A."/>
            <person name="Murphy B.T."/>
            <person name="Linington R.G."/>
            <person name="Eustaquio A.S."/>
        </authorList>
    </citation>
    <scope>NUCLEOTIDE SEQUENCE [LARGE SCALE GENOMIC DNA]</scope>
    <source>
        <strain evidence="7 8">RL17-351-BIE-A</strain>
    </source>
</reference>
<sequence>MVDKLTAEHRSALMKSVRQRDTSPEMAVRRALHKLGYRFRLHRKDLPGTPDVVLPRHRLAIFVHGCFWHRHPGCKLATTPSSNTGYWLPKFAANVARDARKTTELRELGWRVETVWECETGSPFELSRRLQTLIEGEDFEGKSR</sequence>
<dbReference type="Pfam" id="PF03852">
    <property type="entry name" value="Vsr"/>
    <property type="match status" value="1"/>
</dbReference>
<keyword evidence="8" id="KW-1185">Reference proteome</keyword>
<dbReference type="NCBIfam" id="TIGR00632">
    <property type="entry name" value="vsr"/>
    <property type="match status" value="1"/>
</dbReference>
<dbReference type="RefSeq" id="WP_408263054.1">
    <property type="nucleotide sequence ID" value="NZ_JAQQCK010000009.1"/>
</dbReference>
<comment type="function">
    <text evidence="6">May nick specific sequences that contain T:G mispairs resulting from m5C-deamination.</text>
</comment>
<name>A0ABW9BQ97_9BURK</name>
<protein>
    <recommendedName>
        <fullName evidence="6">Very short patch repair endonuclease</fullName>
        <ecNumber evidence="6">3.1.-.-</ecNumber>
    </recommendedName>
</protein>
<dbReference type="EMBL" id="JAQQDR010000009">
    <property type="protein sequence ID" value="MFM0241371.1"/>
    <property type="molecule type" value="Genomic_DNA"/>
</dbReference>
<gene>
    <name evidence="7" type="primary">vsr</name>
    <name evidence="7" type="ORF">PQR03_24855</name>
</gene>
<dbReference type="CDD" id="cd00221">
    <property type="entry name" value="Vsr"/>
    <property type="match status" value="1"/>
</dbReference>
<comment type="similarity">
    <text evidence="6">Belongs to the vsr family.</text>
</comment>
<dbReference type="PIRSF" id="PIRSF018267">
    <property type="entry name" value="VSR_endonuc"/>
    <property type="match status" value="1"/>
</dbReference>
<evidence type="ECO:0000313" key="8">
    <source>
        <dbReference type="Proteomes" id="UP001629274"/>
    </source>
</evidence>
<keyword evidence="1 6" id="KW-0540">Nuclease</keyword>
<dbReference type="GO" id="GO:0004519">
    <property type="term" value="F:endonuclease activity"/>
    <property type="evidence" value="ECO:0007669"/>
    <property type="project" value="UniProtKB-KW"/>
</dbReference>
<keyword evidence="2 6" id="KW-0255">Endonuclease</keyword>
<evidence type="ECO:0000256" key="2">
    <source>
        <dbReference type="ARBA" id="ARBA00022759"/>
    </source>
</evidence>
<evidence type="ECO:0000256" key="1">
    <source>
        <dbReference type="ARBA" id="ARBA00022722"/>
    </source>
</evidence>
<evidence type="ECO:0000256" key="6">
    <source>
        <dbReference type="PIRNR" id="PIRNR018267"/>
    </source>
</evidence>
<dbReference type="Proteomes" id="UP001629274">
    <property type="component" value="Unassembled WGS sequence"/>
</dbReference>
<evidence type="ECO:0000256" key="5">
    <source>
        <dbReference type="ARBA" id="ARBA00023204"/>
    </source>
</evidence>
<keyword evidence="3 6" id="KW-0227">DNA damage</keyword>
<accession>A0ABW9BQ97</accession>
<comment type="caution">
    <text evidence="7">The sequence shown here is derived from an EMBL/GenBank/DDBJ whole genome shotgun (WGS) entry which is preliminary data.</text>
</comment>
<dbReference type="InterPro" id="IPR004603">
    <property type="entry name" value="DNA_mismatch_endonuc_vsr"/>
</dbReference>
<keyword evidence="5 6" id="KW-0234">DNA repair</keyword>
<organism evidence="7 8">
    <name type="scientific">Paraburkholderia phytofirmans</name>
    <dbReference type="NCBI Taxonomy" id="261302"/>
    <lineage>
        <taxon>Bacteria</taxon>
        <taxon>Pseudomonadati</taxon>
        <taxon>Pseudomonadota</taxon>
        <taxon>Betaproteobacteria</taxon>
        <taxon>Burkholderiales</taxon>
        <taxon>Burkholderiaceae</taxon>
        <taxon>Paraburkholderia</taxon>
    </lineage>
</organism>
<evidence type="ECO:0000256" key="4">
    <source>
        <dbReference type="ARBA" id="ARBA00022801"/>
    </source>
</evidence>
<dbReference type="InterPro" id="IPR011335">
    <property type="entry name" value="Restrct_endonuc-II-like"/>
</dbReference>
<dbReference type="SUPFAM" id="SSF52980">
    <property type="entry name" value="Restriction endonuclease-like"/>
    <property type="match status" value="1"/>
</dbReference>
<dbReference type="EC" id="3.1.-.-" evidence="6"/>